<name>A0ABZ1ATE1_9ACTN</name>
<dbReference type="RefSeq" id="WP_324273205.1">
    <property type="nucleotide sequence ID" value="NZ_CP141261.1"/>
</dbReference>
<evidence type="ECO:0000313" key="3">
    <source>
        <dbReference type="Proteomes" id="UP001324287"/>
    </source>
</evidence>
<evidence type="ECO:0000313" key="2">
    <source>
        <dbReference type="EMBL" id="WRL61845.1"/>
    </source>
</evidence>
<organism evidence="2 3">
    <name type="scientific">Blastococcus brunescens</name>
    <dbReference type="NCBI Taxonomy" id="1564165"/>
    <lineage>
        <taxon>Bacteria</taxon>
        <taxon>Bacillati</taxon>
        <taxon>Actinomycetota</taxon>
        <taxon>Actinomycetes</taxon>
        <taxon>Geodermatophilales</taxon>
        <taxon>Geodermatophilaceae</taxon>
        <taxon>Blastococcus</taxon>
    </lineage>
</organism>
<dbReference type="Proteomes" id="UP001324287">
    <property type="component" value="Chromosome"/>
</dbReference>
<evidence type="ECO:0000256" key="1">
    <source>
        <dbReference type="SAM" id="MobiDB-lite"/>
    </source>
</evidence>
<proteinExistence type="predicted"/>
<feature type="compositionally biased region" description="Basic and acidic residues" evidence="1">
    <location>
        <begin position="102"/>
        <end position="111"/>
    </location>
</feature>
<sequence>MQPLMDVADPVAFLAAAARSGAVVAATVWGREEECDIRVLGEALAPWLGQRPPSGPSITEPARLRAVTGQAGLDVERVDQVVCPSTTPTRTSCSTRRSAGRPAERRADRPAGRSVRAAGAGSPCGGGYRLENVFRVLVARRNAEAAPSGSLPRACTG</sequence>
<protein>
    <submittedName>
        <fullName evidence="2">Uncharacterized protein</fullName>
    </submittedName>
</protein>
<gene>
    <name evidence="2" type="ORF">U6N30_17150</name>
</gene>
<feature type="compositionally biased region" description="Low complexity" evidence="1">
    <location>
        <begin position="84"/>
        <end position="97"/>
    </location>
</feature>
<accession>A0ABZ1ATE1</accession>
<feature type="region of interest" description="Disordered" evidence="1">
    <location>
        <begin position="84"/>
        <end position="120"/>
    </location>
</feature>
<keyword evidence="3" id="KW-1185">Reference proteome</keyword>
<dbReference type="EMBL" id="CP141261">
    <property type="protein sequence ID" value="WRL61845.1"/>
    <property type="molecule type" value="Genomic_DNA"/>
</dbReference>
<reference evidence="2 3" key="1">
    <citation type="submission" date="2023-12" db="EMBL/GenBank/DDBJ databases">
        <title>Blastococcus brunescens sp. nov., an actonobacterium isolated from sandstone collected in sahara desert.</title>
        <authorList>
            <person name="Gtari M."/>
            <person name="Ghodhbane F."/>
        </authorList>
    </citation>
    <scope>NUCLEOTIDE SEQUENCE [LARGE SCALE GENOMIC DNA]</scope>
    <source>
        <strain evidence="2 3">BMG 8361</strain>
    </source>
</reference>